<evidence type="ECO:0000313" key="6">
    <source>
        <dbReference type="EMBL" id="ADH62206.1"/>
    </source>
</evidence>
<evidence type="ECO:0000256" key="1">
    <source>
        <dbReference type="ARBA" id="ARBA00022485"/>
    </source>
</evidence>
<dbReference type="OrthoDB" id="9798098at2"/>
<evidence type="ECO:0000259" key="5">
    <source>
        <dbReference type="PROSITE" id="PS51379"/>
    </source>
</evidence>
<evidence type="ECO:0000313" key="7">
    <source>
        <dbReference type="Proteomes" id="UP000001916"/>
    </source>
</evidence>
<keyword evidence="2" id="KW-0479">Metal-binding</keyword>
<dbReference type="eggNOG" id="COG1146">
    <property type="taxonomic scope" value="Bacteria"/>
</dbReference>
<dbReference type="STRING" id="526227.Mesil_0262"/>
<evidence type="ECO:0000256" key="2">
    <source>
        <dbReference type="ARBA" id="ARBA00022723"/>
    </source>
</evidence>
<reference evidence="6 7" key="1">
    <citation type="journal article" date="2010" name="Stand. Genomic Sci.">
        <title>Complete genome sequence of Meiothermus silvanus type strain (VI-R2).</title>
        <authorList>
            <person name="Sikorski J."/>
            <person name="Tindall B.J."/>
            <person name="Lowry S."/>
            <person name="Lucas S."/>
            <person name="Nolan M."/>
            <person name="Copeland A."/>
            <person name="Glavina Del Rio T."/>
            <person name="Tice H."/>
            <person name="Cheng J.F."/>
            <person name="Han C."/>
            <person name="Pitluck S."/>
            <person name="Liolios K."/>
            <person name="Ivanova N."/>
            <person name="Mavromatis K."/>
            <person name="Mikhailova N."/>
            <person name="Pati A."/>
            <person name="Goodwin L."/>
            <person name="Chen A."/>
            <person name="Palaniappan K."/>
            <person name="Land M."/>
            <person name="Hauser L."/>
            <person name="Chang Y.J."/>
            <person name="Jeffries C.D."/>
            <person name="Rohde M."/>
            <person name="Goker M."/>
            <person name="Woyke T."/>
            <person name="Bristow J."/>
            <person name="Eisen J.A."/>
            <person name="Markowitz V."/>
            <person name="Hugenholtz P."/>
            <person name="Kyrpides N.C."/>
            <person name="Klenk H.P."/>
            <person name="Lapidus A."/>
        </authorList>
    </citation>
    <scope>NUCLEOTIDE SEQUENCE [LARGE SCALE GENOMIC DNA]</scope>
    <source>
        <strain evidence="7">ATCC 700542 / DSM 9946 / VI-R2</strain>
    </source>
</reference>
<sequence>MAYVIAEPCIGHKDLSCTVVCPTEAIGGRPSDPQLYIDPDLCIHYGLCASVCPVGAIFPQEDLPEAWAAYAEGNRDYFRRWGA</sequence>
<organism evidence="6 7">
    <name type="scientific">Allomeiothermus silvanus (strain ATCC 700542 / DSM 9946 / NBRC 106475 / NCIMB 13440 / VI-R2)</name>
    <name type="common">Thermus silvanus</name>
    <dbReference type="NCBI Taxonomy" id="526227"/>
    <lineage>
        <taxon>Bacteria</taxon>
        <taxon>Thermotogati</taxon>
        <taxon>Deinococcota</taxon>
        <taxon>Deinococci</taxon>
        <taxon>Thermales</taxon>
        <taxon>Thermaceae</taxon>
        <taxon>Allomeiothermus</taxon>
    </lineage>
</organism>
<proteinExistence type="predicted"/>
<dbReference type="EMBL" id="CP002042">
    <property type="protein sequence ID" value="ADH62206.1"/>
    <property type="molecule type" value="Genomic_DNA"/>
</dbReference>
<keyword evidence="1" id="KW-0004">4Fe-4S</keyword>
<evidence type="ECO:0000256" key="3">
    <source>
        <dbReference type="ARBA" id="ARBA00023004"/>
    </source>
</evidence>
<name>D7BHG8_ALLS1</name>
<dbReference type="InterPro" id="IPR017896">
    <property type="entry name" value="4Fe4S_Fe-S-bd"/>
</dbReference>
<feature type="domain" description="4Fe-4S ferredoxin-type" evidence="5">
    <location>
        <begin position="33"/>
        <end position="62"/>
    </location>
</feature>
<dbReference type="RefSeq" id="WP_013156813.1">
    <property type="nucleotide sequence ID" value="NC_014212.1"/>
</dbReference>
<dbReference type="AlphaFoldDB" id="D7BHG8"/>
<dbReference type="SUPFAM" id="SSF54862">
    <property type="entry name" value="4Fe-4S ferredoxins"/>
    <property type="match status" value="1"/>
</dbReference>
<dbReference type="Proteomes" id="UP000001916">
    <property type="component" value="Chromosome"/>
</dbReference>
<dbReference type="PANTHER" id="PTHR42859:SF2">
    <property type="entry name" value="FERREDOXIN"/>
    <property type="match status" value="1"/>
</dbReference>
<dbReference type="PROSITE" id="PS51379">
    <property type="entry name" value="4FE4S_FER_2"/>
    <property type="match status" value="1"/>
</dbReference>
<accession>D7BHG8</accession>
<keyword evidence="3" id="KW-0408">Iron</keyword>
<evidence type="ECO:0000256" key="4">
    <source>
        <dbReference type="ARBA" id="ARBA00023014"/>
    </source>
</evidence>
<dbReference type="KEGG" id="msv:Mesil_0262"/>
<dbReference type="HOGENOM" id="CLU_139698_0_1_0"/>
<dbReference type="InterPro" id="IPR050294">
    <property type="entry name" value="RnfB_subfamily"/>
</dbReference>
<dbReference type="PANTHER" id="PTHR42859">
    <property type="entry name" value="OXIDOREDUCTASE"/>
    <property type="match status" value="1"/>
</dbReference>
<dbReference type="GO" id="GO:0046872">
    <property type="term" value="F:metal ion binding"/>
    <property type="evidence" value="ECO:0007669"/>
    <property type="project" value="UniProtKB-KW"/>
</dbReference>
<dbReference type="GO" id="GO:0051539">
    <property type="term" value="F:4 iron, 4 sulfur cluster binding"/>
    <property type="evidence" value="ECO:0007669"/>
    <property type="project" value="UniProtKB-KW"/>
</dbReference>
<gene>
    <name evidence="6" type="ordered locus">Mesil_0262</name>
</gene>
<keyword evidence="7" id="KW-1185">Reference proteome</keyword>
<protein>
    <submittedName>
        <fullName evidence="6">4Fe-4S ferredoxin iron-sulfur binding domain protein</fullName>
    </submittedName>
</protein>
<keyword evidence="4" id="KW-0411">Iron-sulfur</keyword>
<dbReference type="Gene3D" id="3.30.70.20">
    <property type="match status" value="1"/>
</dbReference>
<dbReference type="Pfam" id="PF12838">
    <property type="entry name" value="Fer4_7"/>
    <property type="match status" value="1"/>
</dbReference>